<dbReference type="Gene3D" id="1.10.10.10">
    <property type="entry name" value="Winged helix-like DNA-binding domain superfamily/Winged helix DNA-binding domain"/>
    <property type="match status" value="1"/>
</dbReference>
<dbReference type="InterPro" id="IPR041516">
    <property type="entry name" value="LACTB2_WH"/>
</dbReference>
<dbReference type="InterPro" id="IPR036866">
    <property type="entry name" value="RibonucZ/Hydroxyglut_hydro"/>
</dbReference>
<evidence type="ECO:0000256" key="3">
    <source>
        <dbReference type="ARBA" id="ARBA00022801"/>
    </source>
</evidence>
<dbReference type="GO" id="GO:0005759">
    <property type="term" value="C:mitochondrial matrix"/>
    <property type="evidence" value="ECO:0007669"/>
    <property type="project" value="TreeGrafter"/>
</dbReference>
<dbReference type="Pfam" id="PF00753">
    <property type="entry name" value="Lactamase_B"/>
    <property type="match status" value="1"/>
</dbReference>
<accession>A0A0M3K8A7</accession>
<dbReference type="SMART" id="SM00849">
    <property type="entry name" value="Lactamase_B"/>
    <property type="match status" value="1"/>
</dbReference>
<evidence type="ECO:0000313" key="7">
    <source>
        <dbReference type="EMBL" id="VDK58245.1"/>
    </source>
</evidence>
<protein>
    <recommendedName>
        <fullName evidence="5">Beta-lactamase-like protein 2 homolog</fullName>
    </recommendedName>
</protein>
<dbReference type="Pfam" id="PF17778">
    <property type="entry name" value="WHD_BLACT"/>
    <property type="match status" value="1"/>
</dbReference>
<dbReference type="OrthoDB" id="17458at2759"/>
<evidence type="ECO:0000256" key="4">
    <source>
        <dbReference type="ARBA" id="ARBA00022833"/>
    </source>
</evidence>
<keyword evidence="4" id="KW-0862">Zinc</keyword>
<gene>
    <name evidence="7" type="ORF">ASIM_LOCUS16605</name>
</gene>
<dbReference type="CDD" id="cd07722">
    <property type="entry name" value="LACTB2-like_MBL-fold"/>
    <property type="match status" value="1"/>
</dbReference>
<dbReference type="InterPro" id="IPR050662">
    <property type="entry name" value="Sec-metab_biosynth-thioest"/>
</dbReference>
<dbReference type="AlphaFoldDB" id="A0A0M3K8A7"/>
<name>A0A0M3K8A7_ANISI</name>
<reference evidence="9" key="1">
    <citation type="submission" date="2017-02" db="UniProtKB">
        <authorList>
            <consortium name="WormBaseParasite"/>
        </authorList>
    </citation>
    <scope>IDENTIFICATION</scope>
</reference>
<feature type="domain" description="Metallo-beta-lactamase" evidence="6">
    <location>
        <begin position="60"/>
        <end position="221"/>
    </location>
</feature>
<dbReference type="InterPro" id="IPR001279">
    <property type="entry name" value="Metallo-B-lactamas"/>
</dbReference>
<evidence type="ECO:0000259" key="6">
    <source>
        <dbReference type="SMART" id="SM00849"/>
    </source>
</evidence>
<dbReference type="InterPro" id="IPR047921">
    <property type="entry name" value="LACTB2-like_MBL-fold"/>
</dbReference>
<keyword evidence="3" id="KW-0378">Hydrolase</keyword>
<evidence type="ECO:0000256" key="5">
    <source>
        <dbReference type="ARBA" id="ARBA00069358"/>
    </source>
</evidence>
<dbReference type="Proteomes" id="UP000267096">
    <property type="component" value="Unassembled WGS sequence"/>
</dbReference>
<dbReference type="InterPro" id="IPR036388">
    <property type="entry name" value="WH-like_DNA-bd_sf"/>
</dbReference>
<dbReference type="SUPFAM" id="SSF56281">
    <property type="entry name" value="Metallo-hydrolase/oxidoreductase"/>
    <property type="match status" value="1"/>
</dbReference>
<dbReference type="EMBL" id="UYRR01033242">
    <property type="protein sequence ID" value="VDK58245.1"/>
    <property type="molecule type" value="Genomic_DNA"/>
</dbReference>
<evidence type="ECO:0000313" key="8">
    <source>
        <dbReference type="Proteomes" id="UP000267096"/>
    </source>
</evidence>
<sequence>MLSTLRYVSDYLFALGGYLYGRTFRKTMNTTLTPIESRLQLSPIVYRILGANPSPLTLRGTNTYLVGNGKSRILIDTGESNVIQYIDELREALGECSISSIICTHWHDDHVGGVSDVIDKIIGKSVPVYKFKRTDLNENDSKYHYVEDGYVLQTEGATLRLISTSGHTTDHMSIYLEEENAVFSGDCILGEGTTIFEDLFTYMQSLNKLLQMKPTRIYPGHGPVIENPVEKIQEYINHRNQREQQILAVLSSCKTASSMHITNEIYKDISLGVKLGALNNVNHHLSKLLKENKVQKIGVDSYRLVATSE</sequence>
<evidence type="ECO:0000313" key="9">
    <source>
        <dbReference type="WBParaSite" id="ASIM_0001719801-mRNA-1"/>
    </source>
</evidence>
<dbReference type="GO" id="GO:0046872">
    <property type="term" value="F:metal ion binding"/>
    <property type="evidence" value="ECO:0007669"/>
    <property type="project" value="UniProtKB-KW"/>
</dbReference>
<dbReference type="WBParaSite" id="ASIM_0001719801-mRNA-1">
    <property type="protein sequence ID" value="ASIM_0001719801-mRNA-1"/>
    <property type="gene ID" value="ASIM_0001719801"/>
</dbReference>
<dbReference type="Gene3D" id="3.60.15.10">
    <property type="entry name" value="Ribonuclease Z/Hydroxyacylglutathione hydrolase-like"/>
    <property type="match status" value="1"/>
</dbReference>
<dbReference type="FunFam" id="3.60.15.10:FF:000017">
    <property type="entry name" value="Lactamase beta 2"/>
    <property type="match status" value="1"/>
</dbReference>
<keyword evidence="2" id="KW-0479">Metal-binding</keyword>
<organism evidence="9">
    <name type="scientific">Anisakis simplex</name>
    <name type="common">Herring worm</name>
    <dbReference type="NCBI Taxonomy" id="6269"/>
    <lineage>
        <taxon>Eukaryota</taxon>
        <taxon>Metazoa</taxon>
        <taxon>Ecdysozoa</taxon>
        <taxon>Nematoda</taxon>
        <taxon>Chromadorea</taxon>
        <taxon>Rhabditida</taxon>
        <taxon>Spirurina</taxon>
        <taxon>Ascaridomorpha</taxon>
        <taxon>Ascaridoidea</taxon>
        <taxon>Anisakidae</taxon>
        <taxon>Anisakis</taxon>
        <taxon>Anisakis simplex complex</taxon>
    </lineage>
</organism>
<comment type="similarity">
    <text evidence="1">Belongs to the metallo-beta-lactamase superfamily. Glyoxalase II family.</text>
</comment>
<evidence type="ECO:0000256" key="2">
    <source>
        <dbReference type="ARBA" id="ARBA00022723"/>
    </source>
</evidence>
<dbReference type="GO" id="GO:0016787">
    <property type="term" value="F:hydrolase activity"/>
    <property type="evidence" value="ECO:0007669"/>
    <property type="project" value="UniProtKB-KW"/>
</dbReference>
<dbReference type="PANTHER" id="PTHR23131">
    <property type="entry name" value="ENDORIBONUCLEASE LACTB2"/>
    <property type="match status" value="1"/>
</dbReference>
<keyword evidence="8" id="KW-1185">Reference proteome</keyword>
<dbReference type="GO" id="GO:0004521">
    <property type="term" value="F:RNA endonuclease activity"/>
    <property type="evidence" value="ECO:0007669"/>
    <property type="project" value="TreeGrafter"/>
</dbReference>
<reference evidence="7 8" key="2">
    <citation type="submission" date="2018-11" db="EMBL/GenBank/DDBJ databases">
        <authorList>
            <consortium name="Pathogen Informatics"/>
        </authorList>
    </citation>
    <scope>NUCLEOTIDE SEQUENCE [LARGE SCALE GENOMIC DNA]</scope>
</reference>
<evidence type="ECO:0000256" key="1">
    <source>
        <dbReference type="ARBA" id="ARBA00006759"/>
    </source>
</evidence>
<dbReference type="PANTHER" id="PTHR23131:SF0">
    <property type="entry name" value="ENDORIBONUCLEASE LACTB2"/>
    <property type="match status" value="1"/>
</dbReference>
<proteinExistence type="inferred from homology"/>
<dbReference type="GO" id="GO:0003727">
    <property type="term" value="F:single-stranded RNA binding"/>
    <property type="evidence" value="ECO:0007669"/>
    <property type="project" value="TreeGrafter"/>
</dbReference>